<evidence type="ECO:0000313" key="2">
    <source>
        <dbReference type="Proteomes" id="UP000192801"/>
    </source>
</evidence>
<comment type="caution">
    <text evidence="1">The sequence shown here is derived from an EMBL/GenBank/DDBJ whole genome shotgun (WGS) entry which is preliminary data.</text>
</comment>
<dbReference type="Proteomes" id="UP000192801">
    <property type="component" value="Unassembled WGS sequence"/>
</dbReference>
<evidence type="ECO:0000313" key="1">
    <source>
        <dbReference type="EMBL" id="ORA70034.1"/>
    </source>
</evidence>
<dbReference type="AlphaFoldDB" id="A0A1X0DCA1"/>
<accession>A0A1X0DCA1</accession>
<reference evidence="1 2" key="1">
    <citation type="submission" date="2016-12" db="EMBL/GenBank/DDBJ databases">
        <title>The new phylogeny of genus Mycobacterium.</title>
        <authorList>
            <person name="Tortoli E."/>
            <person name="Trovato A."/>
            <person name="Cirillo D.M."/>
        </authorList>
    </citation>
    <scope>NUCLEOTIDE SEQUENCE [LARGE SCALE GENOMIC DNA]</scope>
    <source>
        <strain evidence="1 2">DSM 45130</strain>
    </source>
</reference>
<dbReference type="OrthoDB" id="4762605at2"/>
<name>A0A1X0DCA1_9MYCO</name>
<dbReference type="EMBL" id="MVHS01000026">
    <property type="protein sequence ID" value="ORA70034.1"/>
    <property type="molecule type" value="Genomic_DNA"/>
</dbReference>
<dbReference type="PROSITE" id="PS51257">
    <property type="entry name" value="PROKAR_LIPOPROTEIN"/>
    <property type="match status" value="1"/>
</dbReference>
<organism evidence="1 2">
    <name type="scientific">Mycolicibacterium insubricum</name>
    <dbReference type="NCBI Taxonomy" id="444597"/>
    <lineage>
        <taxon>Bacteria</taxon>
        <taxon>Bacillati</taxon>
        <taxon>Actinomycetota</taxon>
        <taxon>Actinomycetes</taxon>
        <taxon>Mycobacteriales</taxon>
        <taxon>Mycobacteriaceae</taxon>
        <taxon>Mycolicibacterium</taxon>
    </lineage>
</organism>
<gene>
    <name evidence="1" type="ORF">BST26_12160</name>
</gene>
<dbReference type="RefSeq" id="WP_083031265.1">
    <property type="nucleotide sequence ID" value="NZ_AP022618.1"/>
</dbReference>
<protein>
    <submittedName>
        <fullName evidence="1">Uncharacterized protein</fullName>
    </submittedName>
</protein>
<keyword evidence="2" id="KW-1185">Reference proteome</keyword>
<proteinExistence type="predicted"/>
<sequence length="160" mass="16171">MIRPQPGWLVAACAAGLSVSCWLPWLVTGADGGGHGNAIGGTVGALHLPPGFGTGQLIVLGASVLLVAAAMTARGLLVPYSAIAGLVLGLGLAGLIVWFYRQYVVAPVHLGYGFYLGAGFTVAAVALAIWSIVDALAARRGPAPPLPPPPAGPTTRLPRY</sequence>